<gene>
    <name evidence="2" type="ORF">M2A_3175</name>
</gene>
<evidence type="ECO:0000313" key="2">
    <source>
        <dbReference type="EMBL" id="GAK46676.1"/>
    </source>
</evidence>
<dbReference type="PANTHER" id="PTHR34846:SF5">
    <property type="entry name" value="CARBOXYMUCONOLACTONE DECARBOXYLASE-LIKE DOMAIN-CONTAINING PROTEIN"/>
    <property type="match status" value="1"/>
</dbReference>
<dbReference type="Pfam" id="PF02627">
    <property type="entry name" value="CMD"/>
    <property type="match status" value="1"/>
</dbReference>
<proteinExistence type="predicted"/>
<dbReference type="GO" id="GO:0051920">
    <property type="term" value="F:peroxiredoxin activity"/>
    <property type="evidence" value="ECO:0007669"/>
    <property type="project" value="InterPro"/>
</dbReference>
<dbReference type="STRING" id="1333998.M2A_3175"/>
<dbReference type="InterPro" id="IPR003779">
    <property type="entry name" value="CMD-like"/>
</dbReference>
<evidence type="ECO:0000259" key="1">
    <source>
        <dbReference type="Pfam" id="PF02627"/>
    </source>
</evidence>
<dbReference type="EMBL" id="BBIO01000024">
    <property type="protein sequence ID" value="GAK46676.1"/>
    <property type="molecule type" value="Genomic_DNA"/>
</dbReference>
<reference evidence="2 3" key="1">
    <citation type="submission" date="2014-07" db="EMBL/GenBank/DDBJ databases">
        <title>Tepidicaulis marinum gen. nov., sp. nov., a novel marine bacterium denitrifying nitrate to nitrous oxide strictly under microaerobic conditions.</title>
        <authorList>
            <person name="Takeuchi M."/>
            <person name="Yamagishi T."/>
            <person name="Kamagata Y."/>
            <person name="Oshima K."/>
            <person name="Hattori M."/>
            <person name="Katayama T."/>
            <person name="Hanada S."/>
            <person name="Tamaki H."/>
            <person name="Marumo K."/>
            <person name="Maeda H."/>
            <person name="Nedachi M."/>
            <person name="Iwasaki W."/>
            <person name="Suwa Y."/>
            <person name="Sakata S."/>
        </authorList>
    </citation>
    <scope>NUCLEOTIDE SEQUENCE [LARGE SCALE GENOMIC DNA]</scope>
    <source>
        <strain evidence="2 3">MA2</strain>
    </source>
</reference>
<dbReference type="AlphaFoldDB" id="A0A081BF58"/>
<keyword evidence="3" id="KW-1185">Reference proteome</keyword>
<protein>
    <submittedName>
        <fullName evidence="2">Carboxymuconolactone decarboxylase</fullName>
    </submittedName>
</protein>
<evidence type="ECO:0000313" key="3">
    <source>
        <dbReference type="Proteomes" id="UP000028702"/>
    </source>
</evidence>
<dbReference type="RefSeq" id="WP_045449565.1">
    <property type="nucleotide sequence ID" value="NZ_BBIO01000024.1"/>
</dbReference>
<sequence length="184" mass="20512">MNTRIDPAVGPYEKDMEETLARLMPEGVEPLVLFRTLARNPRVFRRFMAGGLLDKGTLTMRQREIVIDRACGLCGGEYEWGVHVAFFAEKVGFGAEEIAATVAADGASASCWSAEERLIMELVDELHRTQTLSDGLWARLKVVFTDEQLIEMIVLAGLYHMVSFVVNGLKLPLETYGARFPESV</sequence>
<dbReference type="SUPFAM" id="SSF69118">
    <property type="entry name" value="AhpD-like"/>
    <property type="match status" value="1"/>
</dbReference>
<dbReference type="PANTHER" id="PTHR34846">
    <property type="entry name" value="4-CARBOXYMUCONOLACTONE DECARBOXYLASE FAMILY PROTEIN (AFU_ORTHOLOGUE AFUA_6G11590)"/>
    <property type="match status" value="1"/>
</dbReference>
<accession>A0A081BF58</accession>
<dbReference type="Proteomes" id="UP000028702">
    <property type="component" value="Unassembled WGS sequence"/>
</dbReference>
<comment type="caution">
    <text evidence="2">The sequence shown here is derived from an EMBL/GenBank/DDBJ whole genome shotgun (WGS) entry which is preliminary data.</text>
</comment>
<dbReference type="eggNOG" id="COG2128">
    <property type="taxonomic scope" value="Bacteria"/>
</dbReference>
<dbReference type="InterPro" id="IPR029032">
    <property type="entry name" value="AhpD-like"/>
</dbReference>
<organism evidence="2 3">
    <name type="scientific">Tepidicaulis marinus</name>
    <dbReference type="NCBI Taxonomy" id="1333998"/>
    <lineage>
        <taxon>Bacteria</taxon>
        <taxon>Pseudomonadati</taxon>
        <taxon>Pseudomonadota</taxon>
        <taxon>Alphaproteobacteria</taxon>
        <taxon>Hyphomicrobiales</taxon>
        <taxon>Parvibaculaceae</taxon>
        <taxon>Tepidicaulis</taxon>
    </lineage>
</organism>
<feature type="domain" description="Carboxymuconolactone decarboxylase-like" evidence="1">
    <location>
        <begin position="44"/>
        <end position="116"/>
    </location>
</feature>
<name>A0A081BF58_9HYPH</name>
<dbReference type="Gene3D" id="1.20.1290.10">
    <property type="entry name" value="AhpD-like"/>
    <property type="match status" value="1"/>
</dbReference>